<keyword evidence="3" id="KW-0597">Phosphoprotein</keyword>
<keyword evidence="5" id="KW-0418">Kinase</keyword>
<dbReference type="PANTHER" id="PTHR43047">
    <property type="entry name" value="TWO-COMPONENT HISTIDINE PROTEIN KINASE"/>
    <property type="match status" value="1"/>
</dbReference>
<keyword evidence="7" id="KW-0812">Transmembrane</keyword>
<dbReference type="EC" id="2.7.13.3" evidence="2"/>
<dbReference type="GO" id="GO:0009927">
    <property type="term" value="F:histidine phosphotransfer kinase activity"/>
    <property type="evidence" value="ECO:0007669"/>
    <property type="project" value="TreeGrafter"/>
</dbReference>
<dbReference type="Gene3D" id="1.10.287.130">
    <property type="match status" value="1"/>
</dbReference>
<dbReference type="SUPFAM" id="SSF55874">
    <property type="entry name" value="ATPase domain of HSP90 chaperone/DNA topoisomerase II/histidine kinase"/>
    <property type="match status" value="1"/>
</dbReference>
<dbReference type="InterPro" id="IPR036097">
    <property type="entry name" value="HisK_dim/P_sf"/>
</dbReference>
<proteinExistence type="predicted"/>
<dbReference type="STRING" id="1384459.GL4_0569"/>
<dbReference type="SUPFAM" id="SSF47384">
    <property type="entry name" value="Homodimeric domain of signal transducing histidine kinase"/>
    <property type="match status" value="1"/>
</dbReference>
<evidence type="ECO:0000256" key="1">
    <source>
        <dbReference type="ARBA" id="ARBA00000085"/>
    </source>
</evidence>
<dbReference type="EMBL" id="AP014648">
    <property type="protein sequence ID" value="BAQ16033.1"/>
    <property type="molecule type" value="Genomic_DNA"/>
</dbReference>
<dbReference type="PRINTS" id="PR00344">
    <property type="entry name" value="BCTRLSENSOR"/>
</dbReference>
<dbReference type="Pfam" id="PF00512">
    <property type="entry name" value="HisKA"/>
    <property type="match status" value="1"/>
</dbReference>
<feature type="coiled-coil region" evidence="6">
    <location>
        <begin position="196"/>
        <end position="240"/>
    </location>
</feature>
<dbReference type="OrthoDB" id="9797304at2"/>
<keyword evidence="7" id="KW-1133">Transmembrane helix</keyword>
<name>A0A0A8JZ06_9HYPH</name>
<dbReference type="InterPro" id="IPR003661">
    <property type="entry name" value="HisK_dim/P_dom"/>
</dbReference>
<evidence type="ECO:0000256" key="4">
    <source>
        <dbReference type="ARBA" id="ARBA00022679"/>
    </source>
</evidence>
<keyword evidence="7" id="KW-0472">Membrane</keyword>
<keyword evidence="6" id="KW-0175">Coiled coil</keyword>
<feature type="domain" description="Histidine kinase" evidence="8">
    <location>
        <begin position="511"/>
        <end position="728"/>
    </location>
</feature>
<dbReference type="CDD" id="cd00082">
    <property type="entry name" value="HisKA"/>
    <property type="match status" value="1"/>
</dbReference>
<evidence type="ECO:0000313" key="9">
    <source>
        <dbReference type="EMBL" id="BAQ16033.1"/>
    </source>
</evidence>
<dbReference type="PANTHER" id="PTHR43047:SF72">
    <property type="entry name" value="OSMOSENSING HISTIDINE PROTEIN KINASE SLN1"/>
    <property type="match status" value="1"/>
</dbReference>
<dbReference type="Gene3D" id="3.30.450.20">
    <property type="entry name" value="PAS domain"/>
    <property type="match status" value="1"/>
</dbReference>
<comment type="catalytic activity">
    <reaction evidence="1">
        <text>ATP + protein L-histidine = ADP + protein N-phospho-L-histidine.</text>
        <dbReference type="EC" id="2.7.13.3"/>
    </reaction>
</comment>
<evidence type="ECO:0000256" key="6">
    <source>
        <dbReference type="SAM" id="Coils"/>
    </source>
</evidence>
<dbReference type="KEGG" id="mcg:GL4_0569"/>
<protein>
    <recommendedName>
        <fullName evidence="2">histidine kinase</fullName>
        <ecNumber evidence="2">2.7.13.3</ecNumber>
    </recommendedName>
</protein>
<keyword evidence="4" id="KW-0808">Transferase</keyword>
<keyword evidence="10" id="KW-1185">Reference proteome</keyword>
<dbReference type="InterPro" id="IPR035965">
    <property type="entry name" value="PAS-like_dom_sf"/>
</dbReference>
<feature type="transmembrane region" description="Helical" evidence="7">
    <location>
        <begin position="21"/>
        <end position="43"/>
    </location>
</feature>
<dbReference type="GO" id="GO:0005886">
    <property type="term" value="C:plasma membrane"/>
    <property type="evidence" value="ECO:0007669"/>
    <property type="project" value="TreeGrafter"/>
</dbReference>
<evidence type="ECO:0000256" key="2">
    <source>
        <dbReference type="ARBA" id="ARBA00012438"/>
    </source>
</evidence>
<dbReference type="Gene3D" id="3.30.565.10">
    <property type="entry name" value="Histidine kinase-like ATPase, C-terminal domain"/>
    <property type="match status" value="1"/>
</dbReference>
<evidence type="ECO:0000313" key="10">
    <source>
        <dbReference type="Proteomes" id="UP000031643"/>
    </source>
</evidence>
<evidence type="ECO:0000256" key="7">
    <source>
        <dbReference type="SAM" id="Phobius"/>
    </source>
</evidence>
<gene>
    <name evidence="9" type="ORF">GL4_0569</name>
</gene>
<evidence type="ECO:0000259" key="8">
    <source>
        <dbReference type="PROSITE" id="PS50109"/>
    </source>
</evidence>
<evidence type="ECO:0000256" key="5">
    <source>
        <dbReference type="ARBA" id="ARBA00022777"/>
    </source>
</evidence>
<dbReference type="Pfam" id="PF02518">
    <property type="entry name" value="HATPase_c"/>
    <property type="match status" value="1"/>
</dbReference>
<dbReference type="AlphaFoldDB" id="A0A0A8JZ06"/>
<dbReference type="InterPro" id="IPR036890">
    <property type="entry name" value="HATPase_C_sf"/>
</dbReference>
<dbReference type="RefSeq" id="WP_045364292.1">
    <property type="nucleotide sequence ID" value="NZ_AP014648.1"/>
</dbReference>
<reference evidence="9 10" key="1">
    <citation type="submission" date="2014-09" db="EMBL/GenBank/DDBJ databases">
        <title>Genome sequencing of Methyloceanibacter caenitepidi Gela4.</title>
        <authorList>
            <person name="Takeuchi M."/>
            <person name="Susumu S."/>
            <person name="Kamagata Y."/>
            <person name="Oshima K."/>
            <person name="Hattori M."/>
            <person name="Iwasaki W."/>
        </authorList>
    </citation>
    <scope>NUCLEOTIDE SEQUENCE [LARGE SCALE GENOMIC DNA]</scope>
    <source>
        <strain evidence="9 10">Gela4</strain>
    </source>
</reference>
<dbReference type="Pfam" id="PF12860">
    <property type="entry name" value="PAS_7"/>
    <property type="match status" value="2"/>
</dbReference>
<dbReference type="SMART" id="SM00387">
    <property type="entry name" value="HATPase_c"/>
    <property type="match status" value="1"/>
</dbReference>
<accession>A0A0A8JZ06</accession>
<dbReference type="InterPro" id="IPR004358">
    <property type="entry name" value="Sig_transdc_His_kin-like_C"/>
</dbReference>
<organism evidence="9 10">
    <name type="scientific">Methyloceanibacter caenitepidi</name>
    <dbReference type="NCBI Taxonomy" id="1384459"/>
    <lineage>
        <taxon>Bacteria</taxon>
        <taxon>Pseudomonadati</taxon>
        <taxon>Pseudomonadota</taxon>
        <taxon>Alphaproteobacteria</taxon>
        <taxon>Hyphomicrobiales</taxon>
        <taxon>Hyphomicrobiaceae</taxon>
        <taxon>Methyloceanibacter</taxon>
    </lineage>
</organism>
<dbReference type="InterPro" id="IPR005467">
    <property type="entry name" value="His_kinase_dom"/>
</dbReference>
<sequence length="746" mass="82452">MRTSTSEAAPASRWPTALSRILAYSVPAWLLCGTCAGAADGSFLEPGMLLKLGIDLGIITFSVGMVIACLRAIKRAKLREATAAEEAERLALSENTLETVLAAEPQALLTLGETAQPELLVSNLPGSFGVPRDASRLLAFEQWLDGESAADLESAMKELAAHGEPFNLMLRTKRGRYVEADGRTAGHTLVLKVRDIAGQRLELAELSAKHKELEEQVAALRLLLDEAKQNERDNAEARALLDTHFRSFDRLATAFAVFDSTQRLAHYNQAYVDLWQLDADWLKTRPRDGEILDRLRQARRLEERAEYRVWKQDWLSTYGSGEQAEDRWHLPDGRMLHVIADSNSDGGVTYLYENVTEHIALESRYNALTQVQRETLDTLREGVAVFGSDGRLRLYNSAFAAIWCLTPKLLDAEPHVDEVTAWCSLLYDEPDEWDRTRAIVTSIVAERRPYDSQFDRPDGMVLAFAALPLPDGGTLLTYSDITDSKRAERALIEKNEALETTDRLKSDFVSHVSYELRTPLNSMLGFAQMLAEPAFGPLTEKQREYVDDILSSGSTLRAIVDDILDLATIDAGSLRLQLAPVRVSSIIDAAKHGVEERLKQNEVQLEIEIEDGVDEVVADASRVTQILYNLLSNAIGFSEPNSVARLTCRRDGPMLAFSVEDEGPGIPEDFQDAVFDPFESRTQGSRHRGAGLGLSIVKSLAELHGGTVSLESAPGRGTRFTVLLPLTQDVETPEIEAGPMRAKHAG</sequence>
<dbReference type="SUPFAM" id="SSF55785">
    <property type="entry name" value="PYP-like sensor domain (PAS domain)"/>
    <property type="match status" value="1"/>
</dbReference>
<dbReference type="CDD" id="cd00075">
    <property type="entry name" value="HATPase"/>
    <property type="match status" value="1"/>
</dbReference>
<dbReference type="GO" id="GO:0000155">
    <property type="term" value="F:phosphorelay sensor kinase activity"/>
    <property type="evidence" value="ECO:0007669"/>
    <property type="project" value="InterPro"/>
</dbReference>
<dbReference type="Proteomes" id="UP000031643">
    <property type="component" value="Chromosome"/>
</dbReference>
<dbReference type="InterPro" id="IPR003594">
    <property type="entry name" value="HATPase_dom"/>
</dbReference>
<dbReference type="SMART" id="SM00388">
    <property type="entry name" value="HisKA"/>
    <property type="match status" value="1"/>
</dbReference>
<evidence type="ECO:0000256" key="3">
    <source>
        <dbReference type="ARBA" id="ARBA00022553"/>
    </source>
</evidence>
<dbReference type="PROSITE" id="PS50109">
    <property type="entry name" value="HIS_KIN"/>
    <property type="match status" value="1"/>
</dbReference>
<dbReference type="HOGENOM" id="CLU_018130_0_0_5"/>